<dbReference type="RefSeq" id="WP_240700625.1">
    <property type="nucleotide sequence ID" value="NZ_JGVR01000064.1"/>
</dbReference>
<gene>
    <name evidence="1" type="ORF">CP98_05086</name>
</gene>
<dbReference type="PATRIC" id="fig|13690.10.peg.5257"/>
<proteinExistence type="predicted"/>
<dbReference type="EMBL" id="JGVR01000064">
    <property type="protein sequence ID" value="KEZ12519.1"/>
    <property type="molecule type" value="Genomic_DNA"/>
</dbReference>
<organism evidence="1 2">
    <name type="scientific">Sphingobium yanoikuyae</name>
    <name type="common">Sphingomonas yanoikuyae</name>
    <dbReference type="NCBI Taxonomy" id="13690"/>
    <lineage>
        <taxon>Bacteria</taxon>
        <taxon>Pseudomonadati</taxon>
        <taxon>Pseudomonadota</taxon>
        <taxon>Alphaproteobacteria</taxon>
        <taxon>Sphingomonadales</taxon>
        <taxon>Sphingomonadaceae</taxon>
        <taxon>Sphingobium</taxon>
    </lineage>
</organism>
<sequence>MAQAAEQKWNEKGARRGTARLPRALNAKVLQMQNNVTPRSFGSANGLPWIKAATYRGIMMLAADIGGPIDFSPEQRFPGARHGVLLEGANLLIVGTRTGPNIGLYDVSAVTLQYGMDLLLARFSGPVAKYDIYRCKDDQWFTGYQRAWFEDRYWFCPPDEVDQPFILAHRRGLQFSTHAPCPDARRFEAGLSLAAQTSTQWQEAA</sequence>
<protein>
    <submittedName>
        <fullName evidence="1">Uncharacterized protein</fullName>
    </submittedName>
</protein>
<name>A0A084E3H7_SPHYA</name>
<accession>A0A084E3H7</accession>
<dbReference type="STRING" id="13690.AX777_13195"/>
<reference evidence="1 2" key="1">
    <citation type="submission" date="2014-03" db="EMBL/GenBank/DDBJ databases">
        <title>Genome sequence of Sphingobium yanoikuyae B1.</title>
        <authorList>
            <person name="Gan H.M."/>
            <person name="Gan H.Y."/>
            <person name="Savka M.A."/>
        </authorList>
    </citation>
    <scope>NUCLEOTIDE SEQUENCE [LARGE SCALE GENOMIC DNA]</scope>
    <source>
        <strain evidence="1 2">B1</strain>
    </source>
</reference>
<dbReference type="AlphaFoldDB" id="A0A084E3H7"/>
<evidence type="ECO:0000313" key="1">
    <source>
        <dbReference type="EMBL" id="KEZ12519.1"/>
    </source>
</evidence>
<dbReference type="Proteomes" id="UP000028534">
    <property type="component" value="Unassembled WGS sequence"/>
</dbReference>
<comment type="caution">
    <text evidence="1">The sequence shown here is derived from an EMBL/GenBank/DDBJ whole genome shotgun (WGS) entry which is preliminary data.</text>
</comment>
<evidence type="ECO:0000313" key="2">
    <source>
        <dbReference type="Proteomes" id="UP000028534"/>
    </source>
</evidence>